<dbReference type="EMBL" id="QNSE01000001">
    <property type="protein sequence ID" value="RBP85768.1"/>
    <property type="molecule type" value="Genomic_DNA"/>
</dbReference>
<dbReference type="Gene3D" id="2.40.170.20">
    <property type="entry name" value="TonB-dependent receptor, beta-barrel domain"/>
    <property type="match status" value="1"/>
</dbReference>
<evidence type="ECO:0000256" key="6">
    <source>
        <dbReference type="ARBA" id="ARBA00023065"/>
    </source>
</evidence>
<dbReference type="PROSITE" id="PS01156">
    <property type="entry name" value="TONB_DEPENDENT_REC_2"/>
    <property type="match status" value="1"/>
</dbReference>
<dbReference type="InterPro" id="IPR039426">
    <property type="entry name" value="TonB-dep_rcpt-like"/>
</dbReference>
<evidence type="ECO:0000313" key="18">
    <source>
        <dbReference type="Proteomes" id="UP000252792"/>
    </source>
</evidence>
<dbReference type="OrthoDB" id="9764669at2"/>
<keyword evidence="8 10" id="KW-0472">Membrane</keyword>
<evidence type="ECO:0000256" key="12">
    <source>
        <dbReference type="PROSITE-ProRule" id="PRU10144"/>
    </source>
</evidence>
<dbReference type="InterPro" id="IPR037066">
    <property type="entry name" value="Plug_dom_sf"/>
</dbReference>
<proteinExistence type="inferred from homology"/>
<evidence type="ECO:0000256" key="13">
    <source>
        <dbReference type="RuleBase" id="RU003357"/>
    </source>
</evidence>
<comment type="caution">
    <text evidence="17">The sequence shown here is derived from an EMBL/GenBank/DDBJ whole genome shotgun (WGS) entry which is preliminary data.</text>
</comment>
<feature type="short sequence motif" description="TonB C-terminal box" evidence="12">
    <location>
        <begin position="642"/>
        <end position="659"/>
    </location>
</feature>
<sequence>MFAKKQLFVSMLAAAPMMAFAVSDDNEISLSEDTEQLDTLVVTATMEAKKIEDIPAFATVVTKDDIAKSTVSSVSDLLRETVGVNNLSDATGRDEIQIRGLDGEYTVILVNGKRVSAGSAFDKGSDTDLNSVPLNSIERVEIIRGPMSVLYGADAIGGVVNIITKKPQADAGWTGTANAEVRKIESGEGGDQYRLGVSGMGAINDKLALSVSVEDLSQKAWYADDDAVGPLREKKNAQNLTSTLTWQAAENQEVEVDFGYNHDERPYQAYSDTAYREQEITRTDLAITHKGEWDWANTTAYIKREESDVYDYNSQYDEPKAHSNLEANNTYAKGYANKVVGMHALLAGADYKNEQLKNSYTLLDTGEYNVDQYGVFAQDEMSLTDKLVFTLGGRVDNHEIYGNNFSPKAYLVYNATNALTFKGGVTKAFKAPEVSKLSEEYRTVSCGSACTLSGNPDLEAETSVSYEFGMDYHTKGLSATAAVFRNDIDNLIEREVGYDNSGNANSAKWINVATAMTQGFEFSASTPLTDDLLLKANYTYLDTEAEDSDGVKTVLTGRPEHQASVSFDYQATDIVATYLSVNYISGMQYSSWVSGVGSVYSTLPSYYRTDIGMTADVTENLTLRAGVKNIGDVRLDEEDTGYTTYELGRNYFVSAAYNF</sequence>
<dbReference type="GO" id="GO:0044718">
    <property type="term" value="P:siderophore transmembrane transport"/>
    <property type="evidence" value="ECO:0007669"/>
    <property type="project" value="TreeGrafter"/>
</dbReference>
<dbReference type="RefSeq" id="WP_113915003.1">
    <property type="nucleotide sequence ID" value="NZ_QNSE01000001.1"/>
</dbReference>
<evidence type="ECO:0000256" key="11">
    <source>
        <dbReference type="PROSITE-ProRule" id="PRU10143"/>
    </source>
</evidence>
<evidence type="ECO:0000256" key="2">
    <source>
        <dbReference type="ARBA" id="ARBA00022448"/>
    </source>
</evidence>
<evidence type="ECO:0000256" key="7">
    <source>
        <dbReference type="ARBA" id="ARBA00023077"/>
    </source>
</evidence>
<dbReference type="InterPro" id="IPR010916">
    <property type="entry name" value="TonB_box_CS"/>
</dbReference>
<keyword evidence="3 10" id="KW-1134">Transmembrane beta strand</keyword>
<dbReference type="CDD" id="cd01347">
    <property type="entry name" value="ligand_gated_channel"/>
    <property type="match status" value="1"/>
</dbReference>
<dbReference type="Gene3D" id="2.170.130.10">
    <property type="entry name" value="TonB-dependent receptor, plug domain"/>
    <property type="match status" value="1"/>
</dbReference>
<comment type="subcellular location">
    <subcellularLocation>
        <location evidence="1 10">Cell outer membrane</location>
        <topology evidence="1 10">Multi-pass membrane protein</topology>
    </subcellularLocation>
</comment>
<dbReference type="InterPro" id="IPR010917">
    <property type="entry name" value="TonB_rcpt_CS"/>
</dbReference>
<evidence type="ECO:0000256" key="4">
    <source>
        <dbReference type="ARBA" id="ARBA00022692"/>
    </source>
</evidence>
<keyword evidence="18" id="KW-1185">Reference proteome</keyword>
<dbReference type="AlphaFoldDB" id="A0A366JIW7"/>
<dbReference type="SUPFAM" id="SSF56935">
    <property type="entry name" value="Porins"/>
    <property type="match status" value="1"/>
</dbReference>
<dbReference type="PANTHER" id="PTHR30069">
    <property type="entry name" value="TONB-DEPENDENT OUTER MEMBRANE RECEPTOR"/>
    <property type="match status" value="1"/>
</dbReference>
<dbReference type="InterPro" id="IPR036942">
    <property type="entry name" value="Beta-barrel_TonB_sf"/>
</dbReference>
<dbReference type="PANTHER" id="PTHR30069:SF53">
    <property type="entry name" value="COLICIN I RECEPTOR-RELATED"/>
    <property type="match status" value="1"/>
</dbReference>
<feature type="domain" description="TonB-dependent receptor plug" evidence="16">
    <location>
        <begin position="51"/>
        <end position="159"/>
    </location>
</feature>
<dbReference type="InterPro" id="IPR000531">
    <property type="entry name" value="Beta-barrel_TonB"/>
</dbReference>
<dbReference type="Proteomes" id="UP000252792">
    <property type="component" value="Unassembled WGS sequence"/>
</dbReference>
<evidence type="ECO:0000259" key="15">
    <source>
        <dbReference type="Pfam" id="PF00593"/>
    </source>
</evidence>
<accession>A0A366JIW7</accession>
<dbReference type="GO" id="GO:0015344">
    <property type="term" value="F:siderophore uptake transmembrane transporter activity"/>
    <property type="evidence" value="ECO:0007669"/>
    <property type="project" value="TreeGrafter"/>
</dbReference>
<dbReference type="GO" id="GO:0009279">
    <property type="term" value="C:cell outer membrane"/>
    <property type="evidence" value="ECO:0007669"/>
    <property type="project" value="UniProtKB-SubCell"/>
</dbReference>
<name>A0A366JIW7_9GAMM</name>
<evidence type="ECO:0000256" key="3">
    <source>
        <dbReference type="ARBA" id="ARBA00022452"/>
    </source>
</evidence>
<feature type="short sequence motif" description="TonB box" evidence="11">
    <location>
        <begin position="39"/>
        <end position="45"/>
    </location>
</feature>
<dbReference type="InterPro" id="IPR012910">
    <property type="entry name" value="Plug_dom"/>
</dbReference>
<comment type="similarity">
    <text evidence="10 13">Belongs to the TonB-dependent receptor family.</text>
</comment>
<feature type="signal peptide" evidence="14">
    <location>
        <begin position="1"/>
        <end position="21"/>
    </location>
</feature>
<keyword evidence="5 14" id="KW-0732">Signal</keyword>
<dbReference type="Pfam" id="PF00593">
    <property type="entry name" value="TonB_dep_Rec_b-barrel"/>
    <property type="match status" value="1"/>
</dbReference>
<keyword evidence="6" id="KW-0406">Ion transport</keyword>
<feature type="chain" id="PRO_5016992631" evidence="14">
    <location>
        <begin position="22"/>
        <end position="659"/>
    </location>
</feature>
<evidence type="ECO:0000256" key="14">
    <source>
        <dbReference type="SAM" id="SignalP"/>
    </source>
</evidence>
<gene>
    <name evidence="17" type="ORF">DFP80_101263</name>
</gene>
<keyword evidence="9 10" id="KW-0998">Cell outer membrane</keyword>
<evidence type="ECO:0000256" key="8">
    <source>
        <dbReference type="ARBA" id="ARBA00023136"/>
    </source>
</evidence>
<evidence type="ECO:0000256" key="5">
    <source>
        <dbReference type="ARBA" id="ARBA00022729"/>
    </source>
</evidence>
<evidence type="ECO:0000313" key="17">
    <source>
        <dbReference type="EMBL" id="RBP85768.1"/>
    </source>
</evidence>
<protein>
    <submittedName>
        <fullName evidence="17">Outer membrane receptor for ferrienterochelin and colicins</fullName>
    </submittedName>
</protein>
<evidence type="ECO:0000256" key="9">
    <source>
        <dbReference type="ARBA" id="ARBA00023237"/>
    </source>
</evidence>
<dbReference type="PROSITE" id="PS52016">
    <property type="entry name" value="TONB_DEPENDENT_REC_3"/>
    <property type="match status" value="1"/>
</dbReference>
<evidence type="ECO:0000256" key="1">
    <source>
        <dbReference type="ARBA" id="ARBA00004571"/>
    </source>
</evidence>
<dbReference type="PROSITE" id="PS00430">
    <property type="entry name" value="TONB_DEPENDENT_REC_1"/>
    <property type="match status" value="1"/>
</dbReference>
<feature type="domain" description="TonB-dependent receptor-like beta-barrel" evidence="15">
    <location>
        <begin position="233"/>
        <end position="630"/>
    </location>
</feature>
<keyword evidence="4 10" id="KW-0812">Transmembrane</keyword>
<reference evidence="17 18" key="1">
    <citation type="submission" date="2018-06" db="EMBL/GenBank/DDBJ databases">
        <title>Genomic Encyclopedia of Type Strains, Phase III (KMG-III): the genomes of soil and plant-associated and newly described type strains.</title>
        <authorList>
            <person name="Whitman W."/>
        </authorList>
    </citation>
    <scope>NUCLEOTIDE SEQUENCE [LARGE SCALE GENOMIC DNA]</scope>
    <source>
        <strain evidence="17 18">CECT 7377</strain>
    </source>
</reference>
<keyword evidence="17" id="KW-0675">Receptor</keyword>
<evidence type="ECO:0000259" key="16">
    <source>
        <dbReference type="Pfam" id="PF07715"/>
    </source>
</evidence>
<evidence type="ECO:0000256" key="10">
    <source>
        <dbReference type="PROSITE-ProRule" id="PRU01360"/>
    </source>
</evidence>
<organism evidence="17 18">
    <name type="scientific">Marinomonas rhizomae</name>
    <dbReference type="NCBI Taxonomy" id="491948"/>
    <lineage>
        <taxon>Bacteria</taxon>
        <taxon>Pseudomonadati</taxon>
        <taxon>Pseudomonadota</taxon>
        <taxon>Gammaproteobacteria</taxon>
        <taxon>Oceanospirillales</taxon>
        <taxon>Oceanospirillaceae</taxon>
        <taxon>Marinomonas</taxon>
    </lineage>
</organism>
<keyword evidence="7 11" id="KW-0798">TonB box</keyword>
<keyword evidence="2 10" id="KW-0813">Transport</keyword>
<dbReference type="Pfam" id="PF07715">
    <property type="entry name" value="Plug"/>
    <property type="match status" value="1"/>
</dbReference>